<evidence type="ECO:0000256" key="4">
    <source>
        <dbReference type="ARBA" id="ARBA00023128"/>
    </source>
</evidence>
<keyword evidence="4" id="KW-0496">Mitochondrion</keyword>
<protein>
    <recommendedName>
        <fullName evidence="7">Small ribosomal subunit protein uS7m</fullName>
    </recommendedName>
</protein>
<feature type="compositionally biased region" description="Low complexity" evidence="8">
    <location>
        <begin position="43"/>
        <end position="54"/>
    </location>
</feature>
<sequence length="400" mass="43319">MSLRPGIRVACRNLALRSRPALPRQEAISWSLSTRRYADDSAPKTPSSTSSIPPRKQQTTKAEPATEQNAQKALEDIVAESNTEDVIDQLEAALAKLPKINGVVQEEYDALAEEAAADESDITPEEALSSLEKAALPDKSSKALKGGLTPEQEDHLYREGAIPSVVSNGDAQRDLEVIANGGILLDPSEVDQNRDLAPRNSYGPGLKWAPPTLPLGPNSKVRERYHPVLDQVTNLLMRHGKKSVAQRNMAMILNILRTSPAPILSQKNKLLAGHPPASHLPLNPLLYLTLVIDSVSPLVRVIYVKGGAGGGRALEVPGPLSVRQRRRTAFSWILDVINKKRSTGSGRTQLAHRIASEIISVAEGRSSVWEKRLAVHKLATASRANITAAKQKKRMGGARG</sequence>
<evidence type="ECO:0000256" key="3">
    <source>
        <dbReference type="ARBA" id="ARBA00022980"/>
    </source>
</evidence>
<evidence type="ECO:0000313" key="11">
    <source>
        <dbReference type="Proteomes" id="UP000770015"/>
    </source>
</evidence>
<comment type="subcellular location">
    <subcellularLocation>
        <location evidence="1">Mitochondrion</location>
    </subcellularLocation>
</comment>
<dbReference type="GO" id="GO:0006412">
    <property type="term" value="P:translation"/>
    <property type="evidence" value="ECO:0007669"/>
    <property type="project" value="InterPro"/>
</dbReference>
<feature type="domain" description="Small ribosomal subunit protein uS7" evidence="9">
    <location>
        <begin position="224"/>
        <end position="383"/>
    </location>
</feature>
<dbReference type="GO" id="GO:0005840">
    <property type="term" value="C:ribosome"/>
    <property type="evidence" value="ECO:0007669"/>
    <property type="project" value="UniProtKB-KW"/>
</dbReference>
<dbReference type="Pfam" id="PF00177">
    <property type="entry name" value="Ribosomal_S7"/>
    <property type="match status" value="1"/>
</dbReference>
<comment type="similarity">
    <text evidence="2">Belongs to the universal ribosomal protein uS7 family.</text>
</comment>
<keyword evidence="5" id="KW-0687">Ribonucleoprotein</keyword>
<dbReference type="PANTHER" id="PTHR11205">
    <property type="entry name" value="RIBOSOMAL PROTEIN S7"/>
    <property type="match status" value="1"/>
</dbReference>
<feature type="region of interest" description="Disordered" evidence="8">
    <location>
        <begin position="35"/>
        <end position="69"/>
    </location>
</feature>
<accession>A0A9P8VG87</accession>
<organism evidence="10 11">
    <name type="scientific">Plectosphaerella plurivora</name>
    <dbReference type="NCBI Taxonomy" id="936078"/>
    <lineage>
        <taxon>Eukaryota</taxon>
        <taxon>Fungi</taxon>
        <taxon>Dikarya</taxon>
        <taxon>Ascomycota</taxon>
        <taxon>Pezizomycotina</taxon>
        <taxon>Sordariomycetes</taxon>
        <taxon>Hypocreomycetidae</taxon>
        <taxon>Glomerellales</taxon>
        <taxon>Plectosphaerellaceae</taxon>
        <taxon>Plectosphaerella</taxon>
    </lineage>
</organism>
<keyword evidence="3 10" id="KW-0689">Ribosomal protein</keyword>
<reference evidence="10" key="1">
    <citation type="journal article" date="2021" name="Nat. Commun.">
        <title>Genetic determinants of endophytism in the Arabidopsis root mycobiome.</title>
        <authorList>
            <person name="Mesny F."/>
            <person name="Miyauchi S."/>
            <person name="Thiergart T."/>
            <person name="Pickel B."/>
            <person name="Atanasova L."/>
            <person name="Karlsson M."/>
            <person name="Huettel B."/>
            <person name="Barry K.W."/>
            <person name="Haridas S."/>
            <person name="Chen C."/>
            <person name="Bauer D."/>
            <person name="Andreopoulos W."/>
            <person name="Pangilinan J."/>
            <person name="LaButti K."/>
            <person name="Riley R."/>
            <person name="Lipzen A."/>
            <person name="Clum A."/>
            <person name="Drula E."/>
            <person name="Henrissat B."/>
            <person name="Kohler A."/>
            <person name="Grigoriev I.V."/>
            <person name="Martin F.M."/>
            <person name="Hacquard S."/>
        </authorList>
    </citation>
    <scope>NUCLEOTIDE SEQUENCE</scope>
    <source>
        <strain evidence="10">MPI-SDFR-AT-0117</strain>
    </source>
</reference>
<dbReference type="SUPFAM" id="SSF47973">
    <property type="entry name" value="Ribosomal protein S7"/>
    <property type="match status" value="1"/>
</dbReference>
<dbReference type="Proteomes" id="UP000770015">
    <property type="component" value="Unassembled WGS sequence"/>
</dbReference>
<gene>
    <name evidence="10" type="ORF">F5X68DRAFT_229971</name>
</gene>
<dbReference type="GO" id="GO:1990904">
    <property type="term" value="C:ribonucleoprotein complex"/>
    <property type="evidence" value="ECO:0007669"/>
    <property type="project" value="UniProtKB-KW"/>
</dbReference>
<keyword evidence="11" id="KW-1185">Reference proteome</keyword>
<evidence type="ECO:0000256" key="8">
    <source>
        <dbReference type="SAM" id="MobiDB-lite"/>
    </source>
</evidence>
<evidence type="ECO:0000256" key="6">
    <source>
        <dbReference type="ARBA" id="ARBA00037226"/>
    </source>
</evidence>
<dbReference type="Gene3D" id="1.10.455.10">
    <property type="entry name" value="Ribosomal protein S7 domain"/>
    <property type="match status" value="1"/>
</dbReference>
<dbReference type="InterPro" id="IPR036823">
    <property type="entry name" value="Ribosomal_uS7_dom_sf"/>
</dbReference>
<dbReference type="FunFam" id="1.10.455.10:FF:000006">
    <property type="entry name" value="37S ribosomal protein S7, mitochondrial"/>
    <property type="match status" value="1"/>
</dbReference>
<name>A0A9P8VG87_9PEZI</name>
<evidence type="ECO:0000256" key="2">
    <source>
        <dbReference type="ARBA" id="ARBA00007151"/>
    </source>
</evidence>
<dbReference type="EMBL" id="JAGSXJ010000006">
    <property type="protein sequence ID" value="KAH6690663.1"/>
    <property type="molecule type" value="Genomic_DNA"/>
</dbReference>
<dbReference type="InterPro" id="IPR047988">
    <property type="entry name" value="Ribosomal_uS7m_fungi"/>
</dbReference>
<dbReference type="CDD" id="cd14868">
    <property type="entry name" value="uS7_Mitochondria_Fungi"/>
    <property type="match status" value="1"/>
</dbReference>
<dbReference type="OrthoDB" id="9972728at2759"/>
<evidence type="ECO:0000259" key="9">
    <source>
        <dbReference type="Pfam" id="PF00177"/>
    </source>
</evidence>
<dbReference type="InterPro" id="IPR000235">
    <property type="entry name" value="Ribosomal_uS7"/>
</dbReference>
<comment type="function">
    <text evidence="6">Component of the mitochondrial ribosome (mitoribosome), a dedicated translation machinery responsible for the synthesis of mitochondrial genome-encoded proteins, including at least some of the essential transmembrane subunits of the mitochondrial respiratory chain. The mitoribosomes are attached to the mitochondrial inner membrane and translation products are cotranslationally integrated into the membrane.</text>
</comment>
<comment type="caution">
    <text evidence="10">The sequence shown here is derived from an EMBL/GenBank/DDBJ whole genome shotgun (WGS) entry which is preliminary data.</text>
</comment>
<evidence type="ECO:0000256" key="1">
    <source>
        <dbReference type="ARBA" id="ARBA00004173"/>
    </source>
</evidence>
<evidence type="ECO:0000256" key="5">
    <source>
        <dbReference type="ARBA" id="ARBA00023274"/>
    </source>
</evidence>
<dbReference type="GO" id="GO:0005739">
    <property type="term" value="C:mitochondrion"/>
    <property type="evidence" value="ECO:0007669"/>
    <property type="project" value="UniProtKB-SubCell"/>
</dbReference>
<feature type="compositionally biased region" description="Polar residues" evidence="8">
    <location>
        <begin position="56"/>
        <end position="69"/>
    </location>
</feature>
<dbReference type="InterPro" id="IPR023798">
    <property type="entry name" value="Ribosomal_uS7_dom"/>
</dbReference>
<proteinExistence type="inferred from homology"/>
<evidence type="ECO:0000256" key="7">
    <source>
        <dbReference type="ARBA" id="ARBA00039306"/>
    </source>
</evidence>
<dbReference type="AlphaFoldDB" id="A0A9P8VG87"/>
<evidence type="ECO:0000313" key="10">
    <source>
        <dbReference type="EMBL" id="KAH6690663.1"/>
    </source>
</evidence>